<keyword evidence="7 12" id="KW-0406">Ion transport</keyword>
<evidence type="ECO:0000313" key="13">
    <source>
        <dbReference type="EMBL" id="SEQ02421.1"/>
    </source>
</evidence>
<comment type="similarity">
    <text evidence="10 12">Belongs to the fluoride channel Fluc/FEX (TC 1.A.43) family.</text>
</comment>
<keyword evidence="8 12" id="KW-0472">Membrane</keyword>
<feature type="binding site" evidence="12">
    <location>
        <position position="86"/>
    </location>
    <ligand>
        <name>Na(+)</name>
        <dbReference type="ChEBI" id="CHEBI:29101"/>
        <note>structural</note>
    </ligand>
</feature>
<evidence type="ECO:0000256" key="10">
    <source>
        <dbReference type="ARBA" id="ARBA00035120"/>
    </source>
</evidence>
<dbReference type="GO" id="GO:0005886">
    <property type="term" value="C:plasma membrane"/>
    <property type="evidence" value="ECO:0007669"/>
    <property type="project" value="UniProtKB-SubCell"/>
</dbReference>
<evidence type="ECO:0000256" key="5">
    <source>
        <dbReference type="ARBA" id="ARBA00022989"/>
    </source>
</evidence>
<dbReference type="InterPro" id="IPR003691">
    <property type="entry name" value="FluC"/>
</dbReference>
<keyword evidence="2 12" id="KW-1003">Cell membrane</keyword>
<keyword evidence="14" id="KW-1185">Reference proteome</keyword>
<evidence type="ECO:0000256" key="6">
    <source>
        <dbReference type="ARBA" id="ARBA00023053"/>
    </source>
</evidence>
<feature type="transmembrane region" description="Helical" evidence="12">
    <location>
        <begin position="42"/>
        <end position="65"/>
    </location>
</feature>
<evidence type="ECO:0000256" key="9">
    <source>
        <dbReference type="ARBA" id="ARBA00023303"/>
    </source>
</evidence>
<evidence type="ECO:0000256" key="12">
    <source>
        <dbReference type="HAMAP-Rule" id="MF_00454"/>
    </source>
</evidence>
<comment type="activity regulation">
    <text evidence="12">Na(+) is not transported, but it plays an essential structural role and its presence is essential for fluoride channel function.</text>
</comment>
<evidence type="ECO:0000256" key="8">
    <source>
        <dbReference type="ARBA" id="ARBA00023136"/>
    </source>
</evidence>
<dbReference type="Proteomes" id="UP000199647">
    <property type="component" value="Unassembled WGS sequence"/>
</dbReference>
<dbReference type="AlphaFoldDB" id="A0A1H9CMW7"/>
<evidence type="ECO:0000256" key="4">
    <source>
        <dbReference type="ARBA" id="ARBA00022692"/>
    </source>
</evidence>
<keyword evidence="4 12" id="KW-0812">Transmembrane</keyword>
<sequence>MARMFEWIAMNALIVFLGAGIGGALRHGVNVLCLRLLGSGFAYGTLAVNIVGSCAMGLLTAFFALKMGNAAAVRLFLTTGVLGGFTTFSTFSLDSVVLFERGAYGLAALYIVMSLAASMVGLVAALAIGRTLWGV</sequence>
<dbReference type="GO" id="GO:0140114">
    <property type="term" value="P:cellular detoxification of fluoride"/>
    <property type="evidence" value="ECO:0007669"/>
    <property type="project" value="UniProtKB-UniRule"/>
</dbReference>
<dbReference type="PANTHER" id="PTHR28259:SF1">
    <property type="entry name" value="FLUORIDE EXPORT PROTEIN 1-RELATED"/>
    <property type="match status" value="1"/>
</dbReference>
<feature type="transmembrane region" description="Helical" evidence="12">
    <location>
        <begin position="72"/>
        <end position="91"/>
    </location>
</feature>
<evidence type="ECO:0000256" key="3">
    <source>
        <dbReference type="ARBA" id="ARBA00022519"/>
    </source>
</evidence>
<gene>
    <name evidence="12" type="primary">fluC</name>
    <name evidence="12" type="synonym">crcB</name>
    <name evidence="13" type="ORF">SAMN05216548_102196</name>
</gene>
<organism evidence="13 14">
    <name type="scientific">Faunimonas pinastri</name>
    <dbReference type="NCBI Taxonomy" id="1855383"/>
    <lineage>
        <taxon>Bacteria</taxon>
        <taxon>Pseudomonadati</taxon>
        <taxon>Pseudomonadota</taxon>
        <taxon>Alphaproteobacteria</taxon>
        <taxon>Hyphomicrobiales</taxon>
        <taxon>Afifellaceae</taxon>
        <taxon>Faunimonas</taxon>
    </lineage>
</organism>
<comment type="catalytic activity">
    <reaction evidence="11">
        <text>fluoride(in) = fluoride(out)</text>
        <dbReference type="Rhea" id="RHEA:76159"/>
        <dbReference type="ChEBI" id="CHEBI:17051"/>
    </reaction>
    <physiologicalReaction direction="left-to-right" evidence="11">
        <dbReference type="Rhea" id="RHEA:76160"/>
    </physiologicalReaction>
</comment>
<dbReference type="NCBIfam" id="NF010794">
    <property type="entry name" value="PRK14198.1"/>
    <property type="match status" value="1"/>
</dbReference>
<dbReference type="Pfam" id="PF02537">
    <property type="entry name" value="CRCB"/>
    <property type="match status" value="1"/>
</dbReference>
<dbReference type="HAMAP" id="MF_00454">
    <property type="entry name" value="FluC"/>
    <property type="match status" value="1"/>
</dbReference>
<protein>
    <recommendedName>
        <fullName evidence="12">Fluoride-specific ion channel FluC</fullName>
    </recommendedName>
</protein>
<evidence type="ECO:0000256" key="7">
    <source>
        <dbReference type="ARBA" id="ARBA00023065"/>
    </source>
</evidence>
<comment type="subcellular location">
    <subcellularLocation>
        <location evidence="1 12">Cell membrane</location>
        <topology evidence="1 12">Multi-pass membrane protein</topology>
    </subcellularLocation>
</comment>
<keyword evidence="9 12" id="KW-0407">Ion channel</keyword>
<dbReference type="NCBIfam" id="TIGR00494">
    <property type="entry name" value="crcB"/>
    <property type="match status" value="1"/>
</dbReference>
<accession>A0A1H9CMW7</accession>
<proteinExistence type="inferred from homology"/>
<keyword evidence="12" id="KW-0813">Transport</keyword>
<feature type="transmembrane region" description="Helical" evidence="12">
    <location>
        <begin position="103"/>
        <end position="128"/>
    </location>
</feature>
<keyword evidence="3" id="KW-0997">Cell inner membrane</keyword>
<name>A0A1H9CMW7_9HYPH</name>
<evidence type="ECO:0000313" key="14">
    <source>
        <dbReference type="Proteomes" id="UP000199647"/>
    </source>
</evidence>
<reference evidence="13 14" key="1">
    <citation type="submission" date="2016-10" db="EMBL/GenBank/DDBJ databases">
        <authorList>
            <person name="de Groot N.N."/>
        </authorList>
    </citation>
    <scope>NUCLEOTIDE SEQUENCE [LARGE SCALE GENOMIC DNA]</scope>
    <source>
        <strain evidence="13 14">A52C2</strain>
    </source>
</reference>
<evidence type="ECO:0000256" key="11">
    <source>
        <dbReference type="ARBA" id="ARBA00035585"/>
    </source>
</evidence>
<dbReference type="EMBL" id="FOFG01000002">
    <property type="protein sequence ID" value="SEQ02421.1"/>
    <property type="molecule type" value="Genomic_DNA"/>
</dbReference>
<evidence type="ECO:0000256" key="1">
    <source>
        <dbReference type="ARBA" id="ARBA00004651"/>
    </source>
</evidence>
<dbReference type="STRING" id="1855383.SAMN05216548_102196"/>
<dbReference type="GO" id="GO:0062054">
    <property type="term" value="F:fluoride channel activity"/>
    <property type="evidence" value="ECO:0007669"/>
    <property type="project" value="UniProtKB-UniRule"/>
</dbReference>
<comment type="function">
    <text evidence="12">Fluoride-specific ion channel. Important for reducing fluoride concentration in the cell, thus reducing its toxicity.</text>
</comment>
<dbReference type="GO" id="GO:0046872">
    <property type="term" value="F:metal ion binding"/>
    <property type="evidence" value="ECO:0007669"/>
    <property type="project" value="UniProtKB-KW"/>
</dbReference>
<dbReference type="PANTHER" id="PTHR28259">
    <property type="entry name" value="FLUORIDE EXPORT PROTEIN 1-RELATED"/>
    <property type="match status" value="1"/>
</dbReference>
<keyword evidence="5 12" id="KW-1133">Transmembrane helix</keyword>
<evidence type="ECO:0000256" key="2">
    <source>
        <dbReference type="ARBA" id="ARBA00022475"/>
    </source>
</evidence>
<feature type="binding site" evidence="12">
    <location>
        <position position="83"/>
    </location>
    <ligand>
        <name>Na(+)</name>
        <dbReference type="ChEBI" id="CHEBI:29101"/>
        <note>structural</note>
    </ligand>
</feature>
<keyword evidence="6 12" id="KW-0915">Sodium</keyword>
<keyword evidence="12" id="KW-0479">Metal-binding</keyword>